<keyword evidence="2" id="KW-1185">Reference proteome</keyword>
<dbReference type="Proteomes" id="UP000439986">
    <property type="component" value="Unassembled WGS sequence"/>
</dbReference>
<accession>A0A844CRX6</accession>
<evidence type="ECO:0000313" key="1">
    <source>
        <dbReference type="EMBL" id="MRW83043.1"/>
    </source>
</evidence>
<organism evidence="1 2">
    <name type="scientific">Duganella aquatilis</name>
    <dbReference type="NCBI Taxonomy" id="2666082"/>
    <lineage>
        <taxon>Bacteria</taxon>
        <taxon>Pseudomonadati</taxon>
        <taxon>Pseudomonadota</taxon>
        <taxon>Betaproteobacteria</taxon>
        <taxon>Burkholderiales</taxon>
        <taxon>Oxalobacteraceae</taxon>
        <taxon>Telluria group</taxon>
        <taxon>Duganella</taxon>
    </lineage>
</organism>
<evidence type="ECO:0000313" key="2">
    <source>
        <dbReference type="Proteomes" id="UP000439986"/>
    </source>
</evidence>
<reference evidence="1 2" key="1">
    <citation type="submission" date="2019-11" db="EMBL/GenBank/DDBJ databases">
        <title>Novel species isolated from a subtropical stream in China.</title>
        <authorList>
            <person name="Lu H."/>
        </authorList>
    </citation>
    <scope>NUCLEOTIDE SEQUENCE [LARGE SCALE GENOMIC DNA]</scope>
    <source>
        <strain evidence="1 2">FT26W</strain>
    </source>
</reference>
<dbReference type="RefSeq" id="WP_154356066.1">
    <property type="nucleotide sequence ID" value="NZ_WKJL01000001.1"/>
</dbReference>
<dbReference type="EMBL" id="WKJL01000001">
    <property type="protein sequence ID" value="MRW83043.1"/>
    <property type="molecule type" value="Genomic_DNA"/>
</dbReference>
<proteinExistence type="predicted"/>
<comment type="caution">
    <text evidence="1">The sequence shown here is derived from an EMBL/GenBank/DDBJ whole genome shotgun (WGS) entry which is preliminary data.</text>
</comment>
<protein>
    <submittedName>
        <fullName evidence="1">Uncharacterized protein</fullName>
    </submittedName>
</protein>
<name>A0A844CRX6_9BURK</name>
<dbReference type="AlphaFoldDB" id="A0A844CRX6"/>
<sequence>MGFDVEHDFGFQFWIGQHQLRVDGTIVMCEIDVGGSYEDAATFLLEAFPLEALNHSEAFCVMVHSSWKRDDQIRLARSYLSKIPFASAMPYEAFASFMSLRL</sequence>
<gene>
    <name evidence="1" type="ORF">GJ698_02930</name>
</gene>